<dbReference type="Gene3D" id="2.60.120.10">
    <property type="entry name" value="Jelly Rolls"/>
    <property type="match status" value="1"/>
</dbReference>
<dbReference type="InterPro" id="IPR014710">
    <property type="entry name" value="RmlC-like_jellyroll"/>
</dbReference>
<proteinExistence type="predicted"/>
<dbReference type="Pfam" id="PF03079">
    <property type="entry name" value="ARD"/>
    <property type="match status" value="1"/>
</dbReference>
<organism evidence="1 2">
    <name type="scientific">Thauera mechernichensis</name>
    <dbReference type="NCBI Taxonomy" id="82788"/>
    <lineage>
        <taxon>Bacteria</taxon>
        <taxon>Pseudomonadati</taxon>
        <taxon>Pseudomonadota</taxon>
        <taxon>Betaproteobacteria</taxon>
        <taxon>Rhodocyclales</taxon>
        <taxon>Zoogloeaceae</taxon>
        <taxon>Thauera</taxon>
    </lineage>
</organism>
<evidence type="ECO:0000313" key="2">
    <source>
        <dbReference type="Proteomes" id="UP001597158"/>
    </source>
</evidence>
<dbReference type="InterPro" id="IPR004313">
    <property type="entry name" value="ARD"/>
</dbReference>
<evidence type="ECO:0000313" key="1">
    <source>
        <dbReference type="EMBL" id="MFD1265601.1"/>
    </source>
</evidence>
<reference evidence="2" key="1">
    <citation type="journal article" date="2019" name="Int. J. Syst. Evol. Microbiol.">
        <title>The Global Catalogue of Microorganisms (GCM) 10K type strain sequencing project: providing services to taxonomists for standard genome sequencing and annotation.</title>
        <authorList>
            <consortium name="The Broad Institute Genomics Platform"/>
            <consortium name="The Broad Institute Genome Sequencing Center for Infectious Disease"/>
            <person name="Wu L."/>
            <person name="Ma J."/>
        </authorList>
    </citation>
    <scope>NUCLEOTIDE SEQUENCE [LARGE SCALE GENOMIC DNA]</scope>
    <source>
        <strain evidence="2">CCUG 48884</strain>
    </source>
</reference>
<dbReference type="Proteomes" id="UP001597158">
    <property type="component" value="Unassembled WGS sequence"/>
</dbReference>
<dbReference type="RefSeq" id="WP_277832956.1">
    <property type="nucleotide sequence ID" value="NZ_JARQZE010000006.1"/>
</dbReference>
<accession>A0ABW3WHS3</accession>
<keyword evidence="2" id="KW-1185">Reference proteome</keyword>
<dbReference type="EMBL" id="JBHTMC010000034">
    <property type="protein sequence ID" value="MFD1265601.1"/>
    <property type="molecule type" value="Genomic_DNA"/>
</dbReference>
<dbReference type="SUPFAM" id="SSF51182">
    <property type="entry name" value="RmlC-like cupins"/>
    <property type="match status" value="1"/>
</dbReference>
<name>A0ABW3WHS3_9RHOO</name>
<protein>
    <submittedName>
        <fullName evidence="1">Uncharacterized protein</fullName>
    </submittedName>
</protein>
<comment type="caution">
    <text evidence="1">The sequence shown here is derived from an EMBL/GenBank/DDBJ whole genome shotgun (WGS) entry which is preliminary data.</text>
</comment>
<sequence length="237" mass="25880">MSPHSDEHMMTASISPTASLLPSKEALLAFWEALLAGSLATHEFEDMVGRHWQERRFLRRCPAAVDQVEEIMRARHDLESAGYGHDIGDMRFESLLLTRSIGGPSAIHVRAPAERHPDGPLRTRNREPHVHDSGRIALITADSATFFIEHPGRRGEAVLRVAVARGDMLFWPAGLAHTFDAGKGFSLVSAMARHVPPASTEFALPASALGLDLDACEAFDYGDIEAQISPLPPARHG</sequence>
<dbReference type="InterPro" id="IPR011051">
    <property type="entry name" value="RmlC_Cupin_sf"/>
</dbReference>
<gene>
    <name evidence="1" type="ORF">ACFQ4M_18665</name>
</gene>